<dbReference type="EMBL" id="JAPEUR010000129">
    <property type="protein sequence ID" value="KAJ4319151.1"/>
    <property type="molecule type" value="Genomic_DNA"/>
</dbReference>
<evidence type="ECO:0000313" key="2">
    <source>
        <dbReference type="EMBL" id="KAJ4319151.1"/>
    </source>
</evidence>
<sequence length="200" mass="21072">MDTANINQSILLEPASSASSSIMLDNLEMSESLYRDKAVLLGVGSGHELPPPPSSDLSMSMMIEPTPTPVPPQDQDMMDEDWTIIGFGASTSAGSETTRPATASVAGSVHDLTASNVLRLDMENSGPEGSHPSVMSPGYHPKRSNTRATDMSPPDLSETYSPAAACDPDGLCGIGAWADMATPAGILAKKNRITPRQMRQ</sequence>
<name>A0A9W9BN75_9HYPO</name>
<gene>
    <name evidence="2" type="ORF">N0V84_006513</name>
</gene>
<dbReference type="OrthoDB" id="5100854at2759"/>
<protein>
    <submittedName>
        <fullName evidence="2">Uncharacterized protein</fullName>
    </submittedName>
</protein>
<evidence type="ECO:0000313" key="3">
    <source>
        <dbReference type="Proteomes" id="UP001140502"/>
    </source>
</evidence>
<dbReference type="Proteomes" id="UP001140502">
    <property type="component" value="Unassembled WGS sequence"/>
</dbReference>
<keyword evidence="3" id="KW-1185">Reference proteome</keyword>
<organism evidence="2 3">
    <name type="scientific">Fusarium piperis</name>
    <dbReference type="NCBI Taxonomy" id="1435070"/>
    <lineage>
        <taxon>Eukaryota</taxon>
        <taxon>Fungi</taxon>
        <taxon>Dikarya</taxon>
        <taxon>Ascomycota</taxon>
        <taxon>Pezizomycotina</taxon>
        <taxon>Sordariomycetes</taxon>
        <taxon>Hypocreomycetidae</taxon>
        <taxon>Hypocreales</taxon>
        <taxon>Nectriaceae</taxon>
        <taxon>Fusarium</taxon>
        <taxon>Fusarium solani species complex</taxon>
    </lineage>
</organism>
<reference evidence="2" key="1">
    <citation type="submission" date="2022-10" db="EMBL/GenBank/DDBJ databases">
        <title>Tapping the CABI collections for fungal endophytes: first genome assemblies for Collariella, Neodidymelliopsis, Ascochyta clinopodiicola, Didymella pomorum, Didymosphaeria variabile, Neocosmospora piperis and Neocucurbitaria cava.</title>
        <authorList>
            <person name="Hill R."/>
        </authorList>
    </citation>
    <scope>NUCLEOTIDE SEQUENCE</scope>
    <source>
        <strain evidence="2">IMI 366586</strain>
    </source>
</reference>
<dbReference type="AlphaFoldDB" id="A0A9W9BN75"/>
<proteinExistence type="predicted"/>
<comment type="caution">
    <text evidence="2">The sequence shown here is derived from an EMBL/GenBank/DDBJ whole genome shotgun (WGS) entry which is preliminary data.</text>
</comment>
<evidence type="ECO:0000256" key="1">
    <source>
        <dbReference type="SAM" id="MobiDB-lite"/>
    </source>
</evidence>
<accession>A0A9W9BN75</accession>
<feature type="region of interest" description="Disordered" evidence="1">
    <location>
        <begin position="122"/>
        <end position="159"/>
    </location>
</feature>